<evidence type="ECO:0000256" key="1">
    <source>
        <dbReference type="SAM" id="MobiDB-lite"/>
    </source>
</evidence>
<comment type="caution">
    <text evidence="3">The sequence shown here is derived from an EMBL/GenBank/DDBJ whole genome shotgun (WGS) entry which is preliminary data.</text>
</comment>
<feature type="compositionally biased region" description="Basic and acidic residues" evidence="1">
    <location>
        <begin position="116"/>
        <end position="137"/>
    </location>
</feature>
<keyword evidence="4" id="KW-1185">Reference proteome</keyword>
<feature type="compositionally biased region" description="Basic and acidic residues" evidence="1">
    <location>
        <begin position="15"/>
        <end position="49"/>
    </location>
</feature>
<feature type="region of interest" description="Disordered" evidence="1">
    <location>
        <begin position="1"/>
        <end position="144"/>
    </location>
</feature>
<dbReference type="Gene3D" id="3.30.1340.30">
    <property type="match status" value="1"/>
</dbReference>
<dbReference type="RefSeq" id="WP_374036146.1">
    <property type="nucleotide sequence ID" value="NZ_CP169082.1"/>
</dbReference>
<evidence type="ECO:0000313" key="3">
    <source>
        <dbReference type="EMBL" id="MFC5344522.1"/>
    </source>
</evidence>
<gene>
    <name evidence="3" type="ORF">ACFPIE_11400</name>
</gene>
<organism evidence="3 4">
    <name type="scientific">Brevundimonas staleyi</name>
    <dbReference type="NCBI Taxonomy" id="74326"/>
    <lineage>
        <taxon>Bacteria</taxon>
        <taxon>Pseudomonadati</taxon>
        <taxon>Pseudomonadota</taxon>
        <taxon>Alphaproteobacteria</taxon>
        <taxon>Caulobacterales</taxon>
        <taxon>Caulobacteraceae</taxon>
        <taxon>Brevundimonas</taxon>
    </lineage>
</organism>
<feature type="region of interest" description="Disordered" evidence="1">
    <location>
        <begin position="184"/>
        <end position="204"/>
    </location>
</feature>
<dbReference type="Pfam" id="PF04972">
    <property type="entry name" value="BON"/>
    <property type="match status" value="1"/>
</dbReference>
<evidence type="ECO:0000313" key="4">
    <source>
        <dbReference type="Proteomes" id="UP001596152"/>
    </source>
</evidence>
<dbReference type="InterPro" id="IPR051686">
    <property type="entry name" value="Lipoprotein_DolP"/>
</dbReference>
<name>A0ABW0FUY3_9CAUL</name>
<dbReference type="PANTHER" id="PTHR34606">
    <property type="entry name" value="BON DOMAIN-CONTAINING PROTEIN"/>
    <property type="match status" value="1"/>
</dbReference>
<feature type="domain" description="BON" evidence="2">
    <location>
        <begin position="123"/>
        <end position="191"/>
    </location>
</feature>
<proteinExistence type="predicted"/>
<feature type="compositionally biased region" description="Polar residues" evidence="1">
    <location>
        <begin position="1"/>
        <end position="11"/>
    </location>
</feature>
<feature type="compositionally biased region" description="Basic and acidic residues" evidence="1">
    <location>
        <begin position="89"/>
        <end position="105"/>
    </location>
</feature>
<reference evidence="4" key="1">
    <citation type="journal article" date="2019" name="Int. J. Syst. Evol. Microbiol.">
        <title>The Global Catalogue of Microorganisms (GCM) 10K type strain sequencing project: providing services to taxonomists for standard genome sequencing and annotation.</title>
        <authorList>
            <consortium name="The Broad Institute Genomics Platform"/>
            <consortium name="The Broad Institute Genome Sequencing Center for Infectious Disease"/>
            <person name="Wu L."/>
            <person name="Ma J."/>
        </authorList>
    </citation>
    <scope>NUCLEOTIDE SEQUENCE [LARGE SCALE GENOMIC DNA]</scope>
    <source>
        <strain evidence="4">JCM 12125</strain>
    </source>
</reference>
<evidence type="ECO:0000259" key="2">
    <source>
        <dbReference type="PROSITE" id="PS50914"/>
    </source>
</evidence>
<accession>A0ABW0FUY3</accession>
<dbReference type="EMBL" id="JBHSLF010000021">
    <property type="protein sequence ID" value="MFC5344522.1"/>
    <property type="molecule type" value="Genomic_DNA"/>
</dbReference>
<dbReference type="InterPro" id="IPR014004">
    <property type="entry name" value="Transpt-assoc_nodulatn_dom_bac"/>
</dbReference>
<dbReference type="SMART" id="SM00749">
    <property type="entry name" value="BON"/>
    <property type="match status" value="1"/>
</dbReference>
<dbReference type="PROSITE" id="PS50914">
    <property type="entry name" value="BON"/>
    <property type="match status" value="1"/>
</dbReference>
<protein>
    <submittedName>
        <fullName evidence="3">BON domain-containing protein</fullName>
    </submittedName>
</protein>
<sequence>MDRQRYGSSDYQPPFDRDRSRYDVGVHRDHDTGWRDGSRDRTDGGRAEGVEGWQGRSRWTESGGGADRTYGGYDDQFSASNDGYGSRWTGDHDPYRQGREWETRSFRSPGRHRGRGPKDYVRSDDRIREDVNDRLADDGNVDATDISVQVSEGEVTLTGTVEDRHAKRRAEDCADAVSGVRHVQNNLRFSSRPEHGAAGAETQI</sequence>
<dbReference type="Proteomes" id="UP001596152">
    <property type="component" value="Unassembled WGS sequence"/>
</dbReference>
<dbReference type="InterPro" id="IPR007055">
    <property type="entry name" value="BON_dom"/>
</dbReference>
<dbReference type="PANTHER" id="PTHR34606:SF15">
    <property type="entry name" value="BON DOMAIN-CONTAINING PROTEIN"/>
    <property type="match status" value="1"/>
</dbReference>